<accession>K0TBF1</accession>
<reference evidence="3 4" key="1">
    <citation type="journal article" date="2012" name="Genome Biol.">
        <title>Genome and low-iron response of an oceanic diatom adapted to chronic iron limitation.</title>
        <authorList>
            <person name="Lommer M."/>
            <person name="Specht M."/>
            <person name="Roy A.S."/>
            <person name="Kraemer L."/>
            <person name="Andreson R."/>
            <person name="Gutowska M.A."/>
            <person name="Wolf J."/>
            <person name="Bergner S.V."/>
            <person name="Schilhabel M.B."/>
            <person name="Klostermeier U.C."/>
            <person name="Beiko R.G."/>
            <person name="Rosenstiel P."/>
            <person name="Hippler M."/>
            <person name="Laroche J."/>
        </authorList>
    </citation>
    <scope>NUCLEOTIDE SEQUENCE [LARGE SCALE GENOMIC DNA]</scope>
    <source>
        <strain evidence="3 4">CCMP1005</strain>
    </source>
</reference>
<evidence type="ECO:0000256" key="1">
    <source>
        <dbReference type="SAM" id="MobiDB-lite"/>
    </source>
</evidence>
<dbReference type="AlphaFoldDB" id="K0TBF1"/>
<evidence type="ECO:0000313" key="4">
    <source>
        <dbReference type="Proteomes" id="UP000266841"/>
    </source>
</evidence>
<keyword evidence="2" id="KW-1133">Transmembrane helix</keyword>
<gene>
    <name evidence="3" type="ORF">THAOC_11124</name>
</gene>
<feature type="transmembrane region" description="Helical" evidence="2">
    <location>
        <begin position="242"/>
        <end position="260"/>
    </location>
</feature>
<organism evidence="3 4">
    <name type="scientific">Thalassiosira oceanica</name>
    <name type="common">Marine diatom</name>
    <dbReference type="NCBI Taxonomy" id="159749"/>
    <lineage>
        <taxon>Eukaryota</taxon>
        <taxon>Sar</taxon>
        <taxon>Stramenopiles</taxon>
        <taxon>Ochrophyta</taxon>
        <taxon>Bacillariophyta</taxon>
        <taxon>Coscinodiscophyceae</taxon>
        <taxon>Thalassiosirophycidae</taxon>
        <taxon>Thalassiosirales</taxon>
        <taxon>Thalassiosiraceae</taxon>
        <taxon>Thalassiosira</taxon>
    </lineage>
</organism>
<keyword evidence="2" id="KW-0812">Transmembrane</keyword>
<feature type="non-terminal residue" evidence="3">
    <location>
        <position position="1"/>
    </location>
</feature>
<feature type="region of interest" description="Disordered" evidence="1">
    <location>
        <begin position="1"/>
        <end position="58"/>
    </location>
</feature>
<keyword evidence="4" id="KW-1185">Reference proteome</keyword>
<comment type="caution">
    <text evidence="3">The sequence shown here is derived from an EMBL/GenBank/DDBJ whole genome shotgun (WGS) entry which is preliminary data.</text>
</comment>
<sequence>KERGGRDAALLPGAGGRAGGRQGRATGTEAARDLPSAPPQGESCAGEPGVGAGGRGAAAEIGSQELTQLEADCTALVRNQSSESLLQTSLVPDDQALQGYNVREPVYMASQLPSMVEVVAPSDLSEGYVFDAVENGQTFSVTVPVGGVSRGQTFSAPFVPWRTRSDASSAYVAPMFRWKDGLCDCFKFGCSVAHLVGLPVKSSLSSREFENSEHHSPALLGQVQNRLGLNWRGERANPGDHSPFQVLLGIWMFALLNVLIRSLSAYLHSIDDRTGLPNDALLAIYLVHIYRAFSIAFGVFSINVILKTRLHIRERSGIRETICSGCEDLCCATFCQPCTVMQMARHTAHYEMCAAKCYSKTGLSVDAPQLQFGGTEIAPSDHIAYFLDHVSPSSAASRLHQACSTTLREHFYTVIADTKPDHLGVLSSLLSSHMSYPLIAMNNRSDPRNLLPNDIFDISLCRKLLLPIYLLPEDGRVCTCTAIHDDMGRHVFNCLKNSKKGAHDYIRDGLKKILPKILATAEYILPATTELPTEQTDMALGFPDKKPFDESFQPTPLLSATALLCPLQTVGLDVVIPSTPQLSSPHNSIDVIEKVSANAEVHHQSYERQKLRRNGNRSEGFAIIGELLSEGHVLIPFAVDGYGGLGPMAQRFLFGERPRRALTYLPS</sequence>
<dbReference type="OrthoDB" id="1045822at2759"/>
<feature type="compositionally biased region" description="Gly residues" evidence="1">
    <location>
        <begin position="13"/>
        <end position="22"/>
    </location>
</feature>
<keyword evidence="2" id="KW-0472">Membrane</keyword>
<name>K0TBF1_THAOC</name>
<evidence type="ECO:0000313" key="3">
    <source>
        <dbReference type="EMBL" id="EJK67797.1"/>
    </source>
</evidence>
<proteinExistence type="predicted"/>
<dbReference type="eggNOG" id="ENOG502RZ2E">
    <property type="taxonomic scope" value="Eukaryota"/>
</dbReference>
<dbReference type="EMBL" id="AGNL01012617">
    <property type="protein sequence ID" value="EJK67797.1"/>
    <property type="molecule type" value="Genomic_DNA"/>
</dbReference>
<feature type="transmembrane region" description="Helical" evidence="2">
    <location>
        <begin position="280"/>
        <end position="306"/>
    </location>
</feature>
<dbReference type="Proteomes" id="UP000266841">
    <property type="component" value="Unassembled WGS sequence"/>
</dbReference>
<evidence type="ECO:0000256" key="2">
    <source>
        <dbReference type="SAM" id="Phobius"/>
    </source>
</evidence>
<protein>
    <submittedName>
        <fullName evidence="3">Uncharacterized protein</fullName>
    </submittedName>
</protein>